<organism evidence="7 8">
    <name type="scientific">Wuchereria bancrofti</name>
    <dbReference type="NCBI Taxonomy" id="6293"/>
    <lineage>
        <taxon>Eukaryota</taxon>
        <taxon>Metazoa</taxon>
        <taxon>Ecdysozoa</taxon>
        <taxon>Nematoda</taxon>
        <taxon>Chromadorea</taxon>
        <taxon>Rhabditida</taxon>
        <taxon>Spirurina</taxon>
        <taxon>Spiruromorpha</taxon>
        <taxon>Filarioidea</taxon>
        <taxon>Onchocercidae</taxon>
        <taxon>Wuchereria</taxon>
    </lineage>
</organism>
<protein>
    <recommendedName>
        <fullName evidence="6">STAS domain-containing protein</fullName>
    </recommendedName>
</protein>
<feature type="domain" description="STAS" evidence="6">
    <location>
        <begin position="523"/>
        <end position="656"/>
    </location>
</feature>
<dbReference type="WBParaSite" id="mrna-Wban_08521">
    <property type="protein sequence ID" value="mrna-Wban_08521"/>
    <property type="gene ID" value="Wban_08521"/>
</dbReference>
<dbReference type="Gene3D" id="3.30.750.24">
    <property type="entry name" value="STAS domain"/>
    <property type="match status" value="1"/>
</dbReference>
<dbReference type="InterPro" id="IPR001902">
    <property type="entry name" value="SLC26A/SulP_fam"/>
</dbReference>
<feature type="transmembrane region" description="Helical" evidence="5">
    <location>
        <begin position="281"/>
        <end position="304"/>
    </location>
</feature>
<feature type="transmembrane region" description="Helical" evidence="5">
    <location>
        <begin position="416"/>
        <end position="445"/>
    </location>
</feature>
<dbReference type="GO" id="GO:0055085">
    <property type="term" value="P:transmembrane transport"/>
    <property type="evidence" value="ECO:0007669"/>
    <property type="project" value="InterPro"/>
</dbReference>
<feature type="transmembrane region" description="Helical" evidence="5">
    <location>
        <begin position="251"/>
        <end position="269"/>
    </location>
</feature>
<evidence type="ECO:0000313" key="7">
    <source>
        <dbReference type="Proteomes" id="UP000093561"/>
    </source>
</evidence>
<dbReference type="GO" id="GO:0016020">
    <property type="term" value="C:membrane"/>
    <property type="evidence" value="ECO:0007669"/>
    <property type="project" value="UniProtKB-SubCell"/>
</dbReference>
<feature type="transmembrane region" description="Helical" evidence="5">
    <location>
        <begin position="332"/>
        <end position="352"/>
    </location>
</feature>
<evidence type="ECO:0000256" key="2">
    <source>
        <dbReference type="ARBA" id="ARBA00022692"/>
    </source>
</evidence>
<evidence type="ECO:0000256" key="1">
    <source>
        <dbReference type="ARBA" id="ARBA00004141"/>
    </source>
</evidence>
<reference evidence="7" key="1">
    <citation type="submission" date="2015-03" db="EMBL/GenBank/DDBJ databases">
        <title>Wuchereria bancrofti Genome Sequencing Papua New Guinea Strain.</title>
        <authorList>
            <person name="Small S.T."/>
            <person name="Serre D."/>
            <person name="Zimmerman P.A."/>
        </authorList>
    </citation>
    <scope>NUCLEOTIDE SEQUENCE [LARGE SCALE GENOMIC DNA]</scope>
    <source>
        <strain evidence="7">pt0022</strain>
    </source>
</reference>
<dbReference type="CDD" id="cd07042">
    <property type="entry name" value="STAS_SulP_like_sulfate_transporter"/>
    <property type="match status" value="1"/>
</dbReference>
<accession>A0AAF5RWY3</accession>
<sequence length="704" mass="79312">MGTEGIWSTYGLNQDEYDRKFQYRSKSAIKHRLKKLTHRTFAPCSNAINLWRWFTNFVPILQWLPNYNWKNDVIHDVIGGLTIGIMHVPQGIAYAVLAGVDPVYGLYSSFFPVFFYVFFGTSRHASVGPFAVTAIMCALASNEVMLNRSQTDDTIIVDNDNNTLSSLTYIEITTTLAFTTGIVELMAGILQLEFVTAYFSDQLVSGFITGATVHVVIAQIDDFFGINVPKFSGIGYLFKRIYSIFMHIRETNFYTVGLSIFGVIFLYLGKTLMTPFLNKCLQFNIPIPYELLLIIISIIISHYMNLHANHNVPIVGKIPTTLPEPRLPRFDIIIDCFPYAIGIAAVTVAIHISMAKMLAKRLKYHIDSKQELYALGFTSVLSSFFPIYPVATALARTMVGVEVGVRTQFAAISSCLLLLAVILVLAPLLNALPMCILTVIIVMSLRSMFQKFSELPKIWPISKIDFLIWIVAFVTTVALDVMIGLIISVLFALMTLIFRSQWPRWERLVQLSASQPYFDNPKRYLAAANNPNIRLFRFQSPLLFNNVEFFKLGIYNAINDWKNKTDINNDSSVNANNLENLNQRYVILDCSGISYIDCMGLNILKEVADELKSENIIVHFSACNTSVRDSLAAAKFFKTIPKDCFFPTVDDAIAMISHFRGANQCKISTTTTKALNYSDNNVMQLRIDPDMMAASDTIVLSEKF</sequence>
<keyword evidence="2 5" id="KW-0812">Transmembrane</keyword>
<evidence type="ECO:0000259" key="6">
    <source>
        <dbReference type="PROSITE" id="PS50801"/>
    </source>
</evidence>
<dbReference type="InterPro" id="IPR002645">
    <property type="entry name" value="STAS_dom"/>
</dbReference>
<comment type="subcellular location">
    <subcellularLocation>
        <location evidence="1">Membrane</location>
        <topology evidence="1">Multi-pass membrane protein</topology>
    </subcellularLocation>
</comment>
<proteinExistence type="predicted"/>
<dbReference type="PROSITE" id="PS50801">
    <property type="entry name" value="STAS"/>
    <property type="match status" value="1"/>
</dbReference>
<feature type="transmembrane region" description="Helical" evidence="5">
    <location>
        <begin position="372"/>
        <end position="396"/>
    </location>
</feature>
<dbReference type="InterPro" id="IPR011547">
    <property type="entry name" value="SLC26A/SulP_dom"/>
</dbReference>
<name>A0AAF5RWY3_WUCBA</name>
<dbReference type="NCBIfam" id="TIGR00815">
    <property type="entry name" value="sulP"/>
    <property type="match status" value="1"/>
</dbReference>
<reference evidence="8" key="3">
    <citation type="submission" date="2024-02" db="UniProtKB">
        <authorList>
            <consortium name="WormBaseParasite"/>
        </authorList>
    </citation>
    <scope>IDENTIFICATION</scope>
    <source>
        <strain evidence="8">pt0022</strain>
    </source>
</reference>
<reference evidence="7" key="2">
    <citation type="journal article" date="2016" name="Mol. Ecol.">
        <title>Population genomics of the filarial nematode parasite Wuchereria bancrofti from mosquitoes.</title>
        <authorList>
            <person name="Small S.T."/>
            <person name="Reimer L.J."/>
            <person name="Tisch D.J."/>
            <person name="King C.L."/>
            <person name="Christensen B.M."/>
            <person name="Siba P.M."/>
            <person name="Kazura J.W."/>
            <person name="Serre D."/>
            <person name="Zimmerman P.A."/>
        </authorList>
    </citation>
    <scope>NUCLEOTIDE SEQUENCE</scope>
    <source>
        <strain evidence="7">pt0022</strain>
    </source>
</reference>
<evidence type="ECO:0000313" key="8">
    <source>
        <dbReference type="WBParaSite" id="mrna-Wban_08521"/>
    </source>
</evidence>
<dbReference type="Proteomes" id="UP000093561">
    <property type="component" value="Unassembled WGS sequence"/>
</dbReference>
<dbReference type="InterPro" id="IPR036513">
    <property type="entry name" value="STAS_dom_sf"/>
</dbReference>
<dbReference type="Pfam" id="PF01740">
    <property type="entry name" value="STAS"/>
    <property type="match status" value="1"/>
</dbReference>
<evidence type="ECO:0000256" key="4">
    <source>
        <dbReference type="ARBA" id="ARBA00023136"/>
    </source>
</evidence>
<keyword evidence="3 5" id="KW-1133">Transmembrane helix</keyword>
<feature type="transmembrane region" description="Helical" evidence="5">
    <location>
        <begin position="466"/>
        <end position="498"/>
    </location>
</feature>
<evidence type="ECO:0000256" key="3">
    <source>
        <dbReference type="ARBA" id="ARBA00022989"/>
    </source>
</evidence>
<keyword evidence="4 5" id="KW-0472">Membrane</keyword>
<evidence type="ECO:0000256" key="5">
    <source>
        <dbReference type="SAM" id="Phobius"/>
    </source>
</evidence>
<dbReference type="AlphaFoldDB" id="A0AAF5RWY3"/>
<dbReference type="Pfam" id="PF00916">
    <property type="entry name" value="Sulfate_transp"/>
    <property type="match status" value="1"/>
</dbReference>
<dbReference type="SUPFAM" id="SSF52091">
    <property type="entry name" value="SpoIIaa-like"/>
    <property type="match status" value="1"/>
</dbReference>
<dbReference type="PANTHER" id="PTHR11814">
    <property type="entry name" value="SULFATE TRANSPORTER"/>
    <property type="match status" value="1"/>
</dbReference>